<evidence type="ECO:0000256" key="8">
    <source>
        <dbReference type="ARBA" id="ARBA00023014"/>
    </source>
</evidence>
<evidence type="ECO:0000313" key="15">
    <source>
        <dbReference type="EnsemblMetazoa" id="CJA02640.1"/>
    </source>
</evidence>
<feature type="compositionally biased region" description="Basic and acidic residues" evidence="13">
    <location>
        <begin position="410"/>
        <end position="424"/>
    </location>
</feature>
<keyword evidence="7" id="KW-0408">Iron</keyword>
<evidence type="ECO:0000256" key="2">
    <source>
        <dbReference type="ARBA" id="ARBA00008343"/>
    </source>
</evidence>
<gene>
    <name evidence="12" type="primary">nth-1</name>
</gene>
<feature type="region of interest" description="Disordered" evidence="13">
    <location>
        <begin position="60"/>
        <end position="79"/>
    </location>
</feature>
<evidence type="ECO:0000256" key="12">
    <source>
        <dbReference type="HAMAP-Rule" id="MF_03183"/>
    </source>
</evidence>
<dbReference type="GO" id="GO:0046872">
    <property type="term" value="F:metal ion binding"/>
    <property type="evidence" value="ECO:0007669"/>
    <property type="project" value="UniProtKB-KW"/>
</dbReference>
<dbReference type="HAMAP" id="MF_03183">
    <property type="entry name" value="Endonuclease_III_Nth"/>
    <property type="match status" value="1"/>
</dbReference>
<dbReference type="GO" id="GO:0005634">
    <property type="term" value="C:nucleus"/>
    <property type="evidence" value="ECO:0007669"/>
    <property type="project" value="UniProtKB-SubCell"/>
</dbReference>
<feature type="region of interest" description="Disordered" evidence="13">
    <location>
        <begin position="347"/>
        <end position="525"/>
    </location>
</feature>
<evidence type="ECO:0000256" key="7">
    <source>
        <dbReference type="ARBA" id="ARBA00023004"/>
    </source>
</evidence>
<keyword evidence="4" id="KW-0479">Metal-binding</keyword>
<keyword evidence="5 12" id="KW-0227">DNA damage</keyword>
<dbReference type="SMART" id="SM00478">
    <property type="entry name" value="ENDO3c"/>
    <property type="match status" value="1"/>
</dbReference>
<dbReference type="GO" id="GO:0006289">
    <property type="term" value="P:nucleotide-excision repair"/>
    <property type="evidence" value="ECO:0007669"/>
    <property type="project" value="TreeGrafter"/>
</dbReference>
<feature type="compositionally biased region" description="Basic residues" evidence="13">
    <location>
        <begin position="451"/>
        <end position="460"/>
    </location>
</feature>
<dbReference type="PANTHER" id="PTHR43286">
    <property type="entry name" value="ENDONUCLEASE III-LIKE PROTEIN 1"/>
    <property type="match status" value="1"/>
</dbReference>
<keyword evidence="12" id="KW-0496">Mitochondrion</keyword>
<dbReference type="InterPro" id="IPR030841">
    <property type="entry name" value="NTH1"/>
</dbReference>
<comment type="subcellular location">
    <subcellularLocation>
        <location evidence="12">Nucleus</location>
    </subcellularLocation>
    <subcellularLocation>
        <location evidence="12">Mitochondrion</location>
    </subcellularLocation>
</comment>
<evidence type="ECO:0000256" key="6">
    <source>
        <dbReference type="ARBA" id="ARBA00022801"/>
    </source>
</evidence>
<dbReference type="InterPro" id="IPR000445">
    <property type="entry name" value="HhH_motif"/>
</dbReference>
<dbReference type="GO" id="GO:0005739">
    <property type="term" value="C:mitochondrion"/>
    <property type="evidence" value="ECO:0007669"/>
    <property type="project" value="UniProtKB-SubCell"/>
</dbReference>
<keyword evidence="6 12" id="KW-0378">Hydrolase</keyword>
<feature type="compositionally biased region" description="Basic residues" evidence="13">
    <location>
        <begin position="400"/>
        <end position="409"/>
    </location>
</feature>
<evidence type="ECO:0000256" key="11">
    <source>
        <dbReference type="ARBA" id="ARBA00023295"/>
    </source>
</evidence>
<feature type="compositionally biased region" description="Polar residues" evidence="13">
    <location>
        <begin position="492"/>
        <end position="519"/>
    </location>
</feature>
<name>A0A8R1DI00_CAEJA</name>
<dbReference type="Proteomes" id="UP000005237">
    <property type="component" value="Unassembled WGS sequence"/>
</dbReference>
<dbReference type="InterPro" id="IPR011257">
    <property type="entry name" value="DNA_glycosylase"/>
</dbReference>
<keyword evidence="10 12" id="KW-0456">Lyase</keyword>
<dbReference type="FunFam" id="1.10.340.30:FF:000005">
    <property type="entry name" value="Endonuclease III-like protein 1"/>
    <property type="match status" value="1"/>
</dbReference>
<feature type="compositionally biased region" description="Basic and acidic residues" evidence="13">
    <location>
        <begin position="347"/>
        <end position="357"/>
    </location>
</feature>
<dbReference type="InterPro" id="IPR023170">
    <property type="entry name" value="HhH_base_excis_C"/>
</dbReference>
<dbReference type="InterPro" id="IPR003265">
    <property type="entry name" value="HhH-GPD_domain"/>
</dbReference>
<comment type="cofactor">
    <cofactor evidence="1">
        <name>[4Fe-4S] cluster</name>
        <dbReference type="ChEBI" id="CHEBI:49883"/>
    </cofactor>
</comment>
<evidence type="ECO:0000256" key="10">
    <source>
        <dbReference type="ARBA" id="ARBA00023239"/>
    </source>
</evidence>
<proteinExistence type="inferred from homology"/>
<reference evidence="15" key="2">
    <citation type="submission" date="2022-06" db="UniProtKB">
        <authorList>
            <consortium name="EnsemblMetazoa"/>
        </authorList>
    </citation>
    <scope>IDENTIFICATION</scope>
    <source>
        <strain evidence="15">DF5081</strain>
    </source>
</reference>
<keyword evidence="12" id="KW-0539">Nucleus</keyword>
<organism evidence="15 16">
    <name type="scientific">Caenorhabditis japonica</name>
    <dbReference type="NCBI Taxonomy" id="281687"/>
    <lineage>
        <taxon>Eukaryota</taxon>
        <taxon>Metazoa</taxon>
        <taxon>Ecdysozoa</taxon>
        <taxon>Nematoda</taxon>
        <taxon>Chromadorea</taxon>
        <taxon>Rhabditida</taxon>
        <taxon>Rhabditina</taxon>
        <taxon>Rhabditomorpha</taxon>
        <taxon>Rhabditoidea</taxon>
        <taxon>Rhabditidae</taxon>
        <taxon>Peloderinae</taxon>
        <taxon>Caenorhabditis</taxon>
    </lineage>
</organism>
<keyword evidence="3" id="KW-0004">4Fe-4S</keyword>
<dbReference type="GO" id="GO:0140078">
    <property type="term" value="F:class I DNA-(apurinic or apyrimidinic site) endonuclease activity"/>
    <property type="evidence" value="ECO:0007669"/>
    <property type="project" value="UniProtKB-EC"/>
</dbReference>
<evidence type="ECO:0000256" key="9">
    <source>
        <dbReference type="ARBA" id="ARBA00023204"/>
    </source>
</evidence>
<evidence type="ECO:0000256" key="5">
    <source>
        <dbReference type="ARBA" id="ARBA00022763"/>
    </source>
</evidence>
<dbReference type="EC" id="4.2.99.18" evidence="12"/>
<dbReference type="GO" id="GO:0003677">
    <property type="term" value="F:DNA binding"/>
    <property type="evidence" value="ECO:0007669"/>
    <property type="project" value="UniProtKB-UniRule"/>
</dbReference>
<reference evidence="16" key="1">
    <citation type="submission" date="2010-08" db="EMBL/GenBank/DDBJ databases">
        <authorList>
            <consortium name="Caenorhabditis japonica Sequencing Consortium"/>
            <person name="Wilson R.K."/>
        </authorList>
    </citation>
    <scope>NUCLEOTIDE SEQUENCE [LARGE SCALE GENOMIC DNA]</scope>
    <source>
        <strain evidence="16">DF5081</strain>
    </source>
</reference>
<dbReference type="PROSITE" id="PS00764">
    <property type="entry name" value="ENDONUCLEASE_III_1"/>
    <property type="match status" value="1"/>
</dbReference>
<dbReference type="GO" id="GO:0000703">
    <property type="term" value="F:oxidized pyrimidine nucleobase lesion DNA N-glycosylase activity"/>
    <property type="evidence" value="ECO:0007669"/>
    <property type="project" value="UniProtKB-UniRule"/>
</dbReference>
<evidence type="ECO:0000256" key="4">
    <source>
        <dbReference type="ARBA" id="ARBA00022723"/>
    </source>
</evidence>
<dbReference type="Gene3D" id="1.10.340.30">
    <property type="entry name" value="Hypothetical protein, domain 2"/>
    <property type="match status" value="1"/>
</dbReference>
<dbReference type="GO" id="GO:0051539">
    <property type="term" value="F:4 iron, 4 sulfur cluster binding"/>
    <property type="evidence" value="ECO:0007669"/>
    <property type="project" value="UniProtKB-KW"/>
</dbReference>
<dbReference type="AlphaFoldDB" id="A0A8R1DI00"/>
<keyword evidence="16" id="KW-1185">Reference proteome</keyword>
<dbReference type="EC" id="3.2.2.-" evidence="12"/>
<protein>
    <recommendedName>
        <fullName evidence="12">Endonuclease III homolog</fullName>
        <ecNumber evidence="12">3.2.2.-</ecNumber>
        <ecNumber evidence="12">4.2.99.18</ecNumber>
    </recommendedName>
    <alternativeName>
        <fullName evidence="12">Bifunctional DNA N-glycosylase/DNA-(apurinic or apyrimidinic site) lyase</fullName>
        <shortName evidence="12">DNA glycosylase/AP lyase</shortName>
    </alternativeName>
</protein>
<dbReference type="SUPFAM" id="SSF48150">
    <property type="entry name" value="DNA-glycosylase"/>
    <property type="match status" value="1"/>
</dbReference>
<dbReference type="Gene3D" id="1.10.1670.10">
    <property type="entry name" value="Helix-hairpin-Helix base-excision DNA repair enzymes (C-terminal)"/>
    <property type="match status" value="1"/>
</dbReference>
<accession>A0A8R1DI00</accession>
<evidence type="ECO:0000256" key="13">
    <source>
        <dbReference type="SAM" id="MobiDB-lite"/>
    </source>
</evidence>
<comment type="similarity">
    <text evidence="2 12">Belongs to the Nth/MutY family.</text>
</comment>
<dbReference type="Pfam" id="PF00730">
    <property type="entry name" value="HhH-GPD"/>
    <property type="match status" value="1"/>
</dbReference>
<keyword evidence="11 12" id="KW-0326">Glycosidase</keyword>
<dbReference type="PANTHER" id="PTHR43286:SF1">
    <property type="entry name" value="ENDONUCLEASE III-LIKE PROTEIN 1"/>
    <property type="match status" value="1"/>
</dbReference>
<evidence type="ECO:0000259" key="14">
    <source>
        <dbReference type="SMART" id="SM00478"/>
    </source>
</evidence>
<sequence>MGIWDQHLESIENGKKACSICHHKFNEQRGSSTTVYRNHFAKNHPEIYNETVKKVVDRKAAAPTASLPQPQPQPQPQQQFLQHHQVLYPLHPQPKKEYHQQLLHRDIEDTVAPPWRRDSFWIQKTRKKFPAPVDTMGCHKLADPLATPKVHRYQVLIALMLSSQTRDQTNAAAMSRLKNHGLTIEHIIDTPAEELEELLNPVSFYKRKTEYLHKTSKILRDYYDSDVPDDFEVLCALPGVGPKMAHLVLQVAWSKVEGIAVDTHVHRISNRLGWVQTTSPEQTGMALEKFLPRDQWQGINLLLVGFGQTVCQPLRPKCAICQCKFTCPSSTNREPFNVEPEVKPRVKRIKGETRVEVEAPTEDSTKGKKPKAAKETAEASEQVAITEMASSSSSSEPTVKPKKARNPRKKKEDNFKAKVAEKETNVVSSPPLTLPVKAKNPRKPKDPNAKPKPRAPRKQRLQNIAPPLNYMSPGYGASDDFSDLDFSREIEASSSSRNQRFDDSYSSIDASPRGHQQPQFYWGLC</sequence>
<dbReference type="Pfam" id="PF00633">
    <property type="entry name" value="HHH"/>
    <property type="match status" value="1"/>
</dbReference>
<evidence type="ECO:0000256" key="3">
    <source>
        <dbReference type="ARBA" id="ARBA00022485"/>
    </source>
</evidence>
<feature type="domain" description="HhH-GPD" evidence="14">
    <location>
        <begin position="161"/>
        <end position="309"/>
    </location>
</feature>
<dbReference type="EnsemblMetazoa" id="CJA02640.1">
    <property type="protein sequence ID" value="CJA02640.1"/>
    <property type="gene ID" value="WBGene00121844"/>
</dbReference>
<keyword evidence="9 12" id="KW-0234">DNA repair</keyword>
<dbReference type="GO" id="GO:0006285">
    <property type="term" value="P:base-excision repair, AP site formation"/>
    <property type="evidence" value="ECO:0007669"/>
    <property type="project" value="UniProtKB-UniRule"/>
</dbReference>
<keyword evidence="8" id="KW-0411">Iron-sulfur</keyword>
<comment type="function">
    <text evidence="12">Bifunctional DNA N-glycosylase with associated apurinic/apyrimidinic (AP) lyase function that catalyzes the first step in base excision repair (BER), the primary repair pathway for the repair of oxidative DNA damage. The DNA N-glycosylase activity releases the damaged DNA base from DNA by cleaving the N-glycosidic bond, leaving an AP site. The AP lyase activity cleaves the phosphodiester bond 3' to the AP site by a beta-elimination. Primarily recognizes and repairs oxidative base damage of pyrimidines.</text>
</comment>
<dbReference type="InterPro" id="IPR004035">
    <property type="entry name" value="Endouclease-III_FeS-bd_BS"/>
</dbReference>
<evidence type="ECO:0000256" key="1">
    <source>
        <dbReference type="ARBA" id="ARBA00001966"/>
    </source>
</evidence>
<comment type="caution">
    <text evidence="12">Lacks conserved residue(s) required for the propagation of feature annotation.</text>
</comment>
<dbReference type="CDD" id="cd00056">
    <property type="entry name" value="ENDO3c"/>
    <property type="match status" value="1"/>
</dbReference>
<evidence type="ECO:0000313" key="16">
    <source>
        <dbReference type="Proteomes" id="UP000005237"/>
    </source>
</evidence>
<comment type="catalytic activity">
    <reaction evidence="12">
        <text>2'-deoxyribonucleotide-(2'-deoxyribose 5'-phosphate)-2'-deoxyribonucleotide-DNA = a 3'-end 2'-deoxyribonucleotide-(2,3-dehydro-2,3-deoxyribose 5'-phosphate)-DNA + a 5'-end 5'-phospho-2'-deoxyribonucleoside-DNA + H(+)</text>
        <dbReference type="Rhea" id="RHEA:66592"/>
        <dbReference type="Rhea" id="RHEA-COMP:13180"/>
        <dbReference type="Rhea" id="RHEA-COMP:16897"/>
        <dbReference type="Rhea" id="RHEA-COMP:17067"/>
        <dbReference type="ChEBI" id="CHEBI:15378"/>
        <dbReference type="ChEBI" id="CHEBI:136412"/>
        <dbReference type="ChEBI" id="CHEBI:157695"/>
        <dbReference type="ChEBI" id="CHEBI:167181"/>
        <dbReference type="EC" id="4.2.99.18"/>
    </reaction>
</comment>